<dbReference type="RefSeq" id="WP_156405566.1">
    <property type="nucleotide sequence ID" value="NZ_AZGA01000018.1"/>
</dbReference>
<organism evidence="2 3">
    <name type="scientific">Agrilactobacillus composti DSM 18527 = JCM 14202</name>
    <dbReference type="NCBI Taxonomy" id="1423734"/>
    <lineage>
        <taxon>Bacteria</taxon>
        <taxon>Bacillati</taxon>
        <taxon>Bacillota</taxon>
        <taxon>Bacilli</taxon>
        <taxon>Lactobacillales</taxon>
        <taxon>Lactobacillaceae</taxon>
        <taxon>Agrilactobacillus</taxon>
    </lineage>
</organism>
<dbReference type="Proteomes" id="UP000051236">
    <property type="component" value="Unassembled WGS sequence"/>
</dbReference>
<evidence type="ECO:0000313" key="3">
    <source>
        <dbReference type="Proteomes" id="UP000051236"/>
    </source>
</evidence>
<evidence type="ECO:0000256" key="1">
    <source>
        <dbReference type="SAM" id="Phobius"/>
    </source>
</evidence>
<keyword evidence="3" id="KW-1185">Reference proteome</keyword>
<dbReference type="STRING" id="1423734.FC83_GL001862"/>
<dbReference type="PATRIC" id="fig|1423734.3.peg.1885"/>
<dbReference type="AlphaFoldDB" id="X0PDT3"/>
<protein>
    <submittedName>
        <fullName evidence="2">Uncharacterized protein</fullName>
    </submittedName>
</protein>
<keyword evidence="1" id="KW-0472">Membrane</keyword>
<evidence type="ECO:0000313" key="2">
    <source>
        <dbReference type="EMBL" id="KRM35016.1"/>
    </source>
</evidence>
<comment type="caution">
    <text evidence="2">The sequence shown here is derived from an EMBL/GenBank/DDBJ whole genome shotgun (WGS) entry which is preliminary data.</text>
</comment>
<feature type="transmembrane region" description="Helical" evidence="1">
    <location>
        <begin position="12"/>
        <end position="28"/>
    </location>
</feature>
<name>X0PDT3_9LACO</name>
<accession>X0PDT3</accession>
<keyword evidence="1" id="KW-0812">Transmembrane</keyword>
<reference evidence="2 3" key="1">
    <citation type="journal article" date="2015" name="Genome Announc.">
        <title>Expanding the biotechnology potential of lactobacilli through comparative genomics of 213 strains and associated genera.</title>
        <authorList>
            <person name="Sun Z."/>
            <person name="Harris H.M."/>
            <person name="McCann A."/>
            <person name="Guo C."/>
            <person name="Argimon S."/>
            <person name="Zhang W."/>
            <person name="Yang X."/>
            <person name="Jeffery I.B."/>
            <person name="Cooney J.C."/>
            <person name="Kagawa T.F."/>
            <person name="Liu W."/>
            <person name="Song Y."/>
            <person name="Salvetti E."/>
            <person name="Wrobel A."/>
            <person name="Rasinkangas P."/>
            <person name="Parkhill J."/>
            <person name="Rea M.C."/>
            <person name="O'Sullivan O."/>
            <person name="Ritari J."/>
            <person name="Douillard F.P."/>
            <person name="Paul Ross R."/>
            <person name="Yang R."/>
            <person name="Briner A.E."/>
            <person name="Felis G.E."/>
            <person name="de Vos W.M."/>
            <person name="Barrangou R."/>
            <person name="Klaenhammer T.R."/>
            <person name="Caufield P.W."/>
            <person name="Cui Y."/>
            <person name="Zhang H."/>
            <person name="O'Toole P.W."/>
        </authorList>
    </citation>
    <scope>NUCLEOTIDE SEQUENCE [LARGE SCALE GENOMIC DNA]</scope>
    <source>
        <strain evidence="2 3">DSM 18527</strain>
    </source>
</reference>
<keyword evidence="1" id="KW-1133">Transmembrane helix</keyword>
<gene>
    <name evidence="2" type="ORF">FC83_GL001862</name>
</gene>
<dbReference type="EMBL" id="AZGA01000018">
    <property type="protein sequence ID" value="KRM35016.1"/>
    <property type="molecule type" value="Genomic_DNA"/>
</dbReference>
<sequence length="58" mass="6729">MNQPKSSSDFGWFFGLLIRMLWKIAGYFEEKPRLRSFFQRSGQSFPLAGKVGYHIAKA</sequence>
<proteinExistence type="predicted"/>